<dbReference type="SUPFAM" id="SSF50978">
    <property type="entry name" value="WD40 repeat-like"/>
    <property type="match status" value="1"/>
</dbReference>
<accession>A0A7S8E8N3</accession>
<keyword evidence="1" id="KW-0472">Membrane</keyword>
<sequence length="423" mass="45887">MFDEPKRKPKRKRKRDESIVPYVIVFGLVILVLVGSAGVFLLMREPQQQVCLDASAPCATPTPLPFVLYPTSTPLMPPEMIGQYATNGVAPNISSLALAPDQQHLLVGLQYPADSDLLGRVASLALGQSDDGRLILDEEIASYPLVSSQLRIVDDIDIQPQNAFFSLGSLVNQTVEIYDKDAAELADAVPSPANSPIAYQFYSDLAFSPDGRFYVIAGSSGISLRDVETLSETSHVEGSDESYLVDMAFNSTSTKLIVAQGVMSPYLKTWYIEEDTLQESAVVTLPRQILDIDVHPTLDQVAVAMPGMIAIYDIDSNQLETYIVNEAPAISSVAYHLSGNLLVFGGSHDAVSGALYAMPLDDEGYAIFTDEQININNMGFTSGPISELLYDASGRTLFVGTTNGGLYTWDSATSQPVDQFIFE</sequence>
<reference evidence="2 3" key="1">
    <citation type="submission" date="2020-02" db="EMBL/GenBank/DDBJ databases">
        <authorList>
            <person name="Zheng R.K."/>
            <person name="Sun C.M."/>
        </authorList>
    </citation>
    <scope>NUCLEOTIDE SEQUENCE [LARGE SCALE GENOMIC DNA]</scope>
    <source>
        <strain evidence="3">rifampicinis</strain>
    </source>
</reference>
<dbReference type="InterPro" id="IPR015943">
    <property type="entry name" value="WD40/YVTN_repeat-like_dom_sf"/>
</dbReference>
<dbReference type="Proteomes" id="UP000594468">
    <property type="component" value="Chromosome"/>
</dbReference>
<dbReference type="EMBL" id="CP062983">
    <property type="protein sequence ID" value="QPC82279.1"/>
    <property type="molecule type" value="Genomic_DNA"/>
</dbReference>
<dbReference type="Gene3D" id="2.130.10.10">
    <property type="entry name" value="YVTN repeat-like/Quinoprotein amine dehydrogenase"/>
    <property type="match status" value="1"/>
</dbReference>
<evidence type="ECO:0000313" key="3">
    <source>
        <dbReference type="Proteomes" id="UP000594468"/>
    </source>
</evidence>
<name>A0A7S8E8N3_9CHLR</name>
<gene>
    <name evidence="2" type="ORF">G4Y79_21760</name>
</gene>
<dbReference type="InterPro" id="IPR036322">
    <property type="entry name" value="WD40_repeat_dom_sf"/>
</dbReference>
<organism evidence="2 3">
    <name type="scientific">Phototrophicus methaneseepsis</name>
    <dbReference type="NCBI Taxonomy" id="2710758"/>
    <lineage>
        <taxon>Bacteria</taxon>
        <taxon>Bacillati</taxon>
        <taxon>Chloroflexota</taxon>
        <taxon>Candidatus Thermofontia</taxon>
        <taxon>Phototrophicales</taxon>
        <taxon>Phototrophicaceae</taxon>
        <taxon>Phototrophicus</taxon>
    </lineage>
</organism>
<feature type="transmembrane region" description="Helical" evidence="1">
    <location>
        <begin position="20"/>
        <end position="43"/>
    </location>
</feature>
<proteinExistence type="predicted"/>
<keyword evidence="3" id="KW-1185">Reference proteome</keyword>
<dbReference type="RefSeq" id="WP_195170348.1">
    <property type="nucleotide sequence ID" value="NZ_CP062983.1"/>
</dbReference>
<evidence type="ECO:0000313" key="2">
    <source>
        <dbReference type="EMBL" id="QPC82279.1"/>
    </source>
</evidence>
<dbReference type="AlphaFoldDB" id="A0A7S8E8N3"/>
<evidence type="ECO:0000256" key="1">
    <source>
        <dbReference type="SAM" id="Phobius"/>
    </source>
</evidence>
<dbReference type="KEGG" id="pmet:G4Y79_21760"/>
<protein>
    <submittedName>
        <fullName evidence="2">WD40 repeat domain-containing protein</fullName>
    </submittedName>
</protein>
<keyword evidence="1" id="KW-1133">Transmembrane helix</keyword>
<keyword evidence="1" id="KW-0812">Transmembrane</keyword>